<name>A0A515ETU3_9BURK</name>
<evidence type="ECO:0000256" key="2">
    <source>
        <dbReference type="ARBA" id="ARBA00010690"/>
    </source>
</evidence>
<evidence type="ECO:0000256" key="6">
    <source>
        <dbReference type="ARBA" id="ARBA00022692"/>
    </source>
</evidence>
<proteinExistence type="inferred from homology"/>
<feature type="transmembrane region" description="Helical" evidence="14">
    <location>
        <begin position="86"/>
        <end position="114"/>
    </location>
</feature>
<comment type="similarity">
    <text evidence="2">Belongs to the type III secretion exporter family.</text>
</comment>
<evidence type="ECO:0000313" key="15">
    <source>
        <dbReference type="EMBL" id="QDL56100.1"/>
    </source>
</evidence>
<dbReference type="Gene3D" id="3.40.1690.10">
    <property type="entry name" value="secretion proteins EscU"/>
    <property type="match status" value="1"/>
</dbReference>
<dbReference type="AlphaFoldDB" id="A0A515ETU3"/>
<evidence type="ECO:0000256" key="11">
    <source>
        <dbReference type="ARBA" id="ARBA00023225"/>
    </source>
</evidence>
<evidence type="ECO:0000313" key="16">
    <source>
        <dbReference type="Proteomes" id="UP000317365"/>
    </source>
</evidence>
<accession>A0A515ETU3</accession>
<dbReference type="PANTHER" id="PTHR30531">
    <property type="entry name" value="FLAGELLAR BIOSYNTHETIC PROTEIN FLHB"/>
    <property type="match status" value="1"/>
</dbReference>
<keyword evidence="8" id="KW-0653">Protein transport</keyword>
<dbReference type="GO" id="GO:0005886">
    <property type="term" value="C:plasma membrane"/>
    <property type="evidence" value="ECO:0007669"/>
    <property type="project" value="UniProtKB-SubCell"/>
</dbReference>
<dbReference type="InterPro" id="IPR029025">
    <property type="entry name" value="T3SS_substrate_exporter_C"/>
</dbReference>
<keyword evidence="9 14" id="KW-1133">Transmembrane helix</keyword>
<keyword evidence="6 14" id="KW-0812">Transmembrane</keyword>
<evidence type="ECO:0000256" key="13">
    <source>
        <dbReference type="SAM" id="MobiDB-lite"/>
    </source>
</evidence>
<feature type="transmembrane region" description="Helical" evidence="14">
    <location>
        <begin position="195"/>
        <end position="214"/>
    </location>
</feature>
<keyword evidence="10 14" id="KW-0472">Membrane</keyword>
<feature type="region of interest" description="Disordered" evidence="13">
    <location>
        <begin position="223"/>
        <end position="244"/>
    </location>
</feature>
<gene>
    <name evidence="15" type="ORF">EXZ61_19120</name>
</gene>
<evidence type="ECO:0000256" key="10">
    <source>
        <dbReference type="ARBA" id="ARBA00023136"/>
    </source>
</evidence>
<dbReference type="SUPFAM" id="SSF160544">
    <property type="entry name" value="EscU C-terminal domain-like"/>
    <property type="match status" value="1"/>
</dbReference>
<evidence type="ECO:0000256" key="12">
    <source>
        <dbReference type="ARBA" id="ARBA00025078"/>
    </source>
</evidence>
<keyword evidence="5" id="KW-1003">Cell membrane</keyword>
<dbReference type="RefSeq" id="WP_142813413.1">
    <property type="nucleotide sequence ID" value="NZ_CP036282.1"/>
</dbReference>
<evidence type="ECO:0000256" key="7">
    <source>
        <dbReference type="ARBA" id="ARBA00022795"/>
    </source>
</evidence>
<reference evidence="16" key="2">
    <citation type="journal article" date="2020" name="Int. J. Syst. Evol. Microbiol.">
        <title>Genomic insights into a novel species Rhodoferax aquaticus sp. nov., isolated from freshwater.</title>
        <authorList>
            <person name="Li T."/>
            <person name="Zhuo Y."/>
            <person name="Jin C.Z."/>
            <person name="Wu X."/>
            <person name="Ko S.R."/>
            <person name="Jin F.J."/>
            <person name="Ahn C.Y."/>
            <person name="Oh H.M."/>
            <person name="Lee H.G."/>
            <person name="Jin L."/>
        </authorList>
    </citation>
    <scope>NUCLEOTIDE SEQUENCE [LARGE SCALE GENOMIC DNA]</scope>
    <source>
        <strain evidence="16">Gr-4</strain>
    </source>
</reference>
<evidence type="ECO:0000256" key="14">
    <source>
        <dbReference type="SAM" id="Phobius"/>
    </source>
</evidence>
<protein>
    <recommendedName>
        <fullName evidence="3">Flagellar biosynthetic protein FlhB</fullName>
    </recommendedName>
</protein>
<keyword evidence="7" id="KW-1005">Bacterial flagellum biogenesis</keyword>
<evidence type="ECO:0000256" key="5">
    <source>
        <dbReference type="ARBA" id="ARBA00022475"/>
    </source>
</evidence>
<keyword evidence="11" id="KW-1006">Bacterial flagellum protein export</keyword>
<dbReference type="GO" id="GO:0009306">
    <property type="term" value="P:protein secretion"/>
    <property type="evidence" value="ECO:0007669"/>
    <property type="project" value="InterPro"/>
</dbReference>
<feature type="region of interest" description="Disordered" evidence="13">
    <location>
        <begin position="1"/>
        <end position="25"/>
    </location>
</feature>
<dbReference type="PRINTS" id="PR00950">
    <property type="entry name" value="TYPE3IMSPROT"/>
</dbReference>
<comment type="subcellular location">
    <subcellularLocation>
        <location evidence="1">Cell membrane</location>
        <topology evidence="1">Multi-pass membrane protein</topology>
    </subcellularLocation>
</comment>
<dbReference type="Proteomes" id="UP000317365">
    <property type="component" value="Chromosome"/>
</dbReference>
<dbReference type="EMBL" id="CP036282">
    <property type="protein sequence ID" value="QDL56100.1"/>
    <property type="molecule type" value="Genomic_DNA"/>
</dbReference>
<dbReference type="GO" id="GO:0044781">
    <property type="term" value="P:bacterial-type flagellum organization"/>
    <property type="evidence" value="ECO:0007669"/>
    <property type="project" value="UniProtKB-KW"/>
</dbReference>
<dbReference type="FunFam" id="3.40.1690.10:FF:000001">
    <property type="entry name" value="Flagellar biosynthetic protein FlhB"/>
    <property type="match status" value="1"/>
</dbReference>
<evidence type="ECO:0000256" key="9">
    <source>
        <dbReference type="ARBA" id="ARBA00022989"/>
    </source>
</evidence>
<dbReference type="Pfam" id="PF01312">
    <property type="entry name" value="Bac_export_2"/>
    <property type="match status" value="1"/>
</dbReference>
<feature type="transmembrane region" description="Helical" evidence="14">
    <location>
        <begin position="32"/>
        <end position="53"/>
    </location>
</feature>
<dbReference type="InterPro" id="IPR006135">
    <property type="entry name" value="T3SS_substrate_exporter"/>
</dbReference>
<sequence>MESGSQDRNLPASERKLKKAKEDGQVSRSEDLSHLAVLGAGAVSVMTLAPVLFDRFKETISRHFSFDATTVKQAGSMVTRLGDATFIGLAGCVAFAVIISAAAICAAVGSGGWVNSLKPLMPDFGRLNPLSGIKNLFTKKKLISIAKMCLLTSILFAIATMFLTSNLQTVAALVMQPSSGIIAFLTKWLTSGMGLMLLVILLAAMVDVPLQIFLHKDEMKMSHQEVKQEGKESDGNPQMKGKIRQRQRDLAQKGSVNAVPKADFVVMNPTHFAVAIRYDEKTMQAPQVISKGADLLAMKIRDLAKQHSIPVLQSPMLARALYANAELNQDIPSALYTAVAQVLAYVYKLRAAMRGVGPMPADVPQPFVPPELDPLSKTLAAATP</sequence>
<evidence type="ECO:0000256" key="4">
    <source>
        <dbReference type="ARBA" id="ARBA00022448"/>
    </source>
</evidence>
<keyword evidence="16" id="KW-1185">Reference proteome</keyword>
<comment type="function">
    <text evidence="12">Required for formation of the rod structure in the basal body of the flagellar apparatus. Together with FliI and FliH, may constitute the export apparatus of flagellin.</text>
</comment>
<dbReference type="KEGG" id="rhg:EXZ61_19120"/>
<evidence type="ECO:0000256" key="8">
    <source>
        <dbReference type="ARBA" id="ARBA00022927"/>
    </source>
</evidence>
<evidence type="ECO:0000256" key="3">
    <source>
        <dbReference type="ARBA" id="ARBA00021622"/>
    </source>
</evidence>
<reference evidence="16" key="1">
    <citation type="submission" date="2019-02" db="EMBL/GenBank/DDBJ databases">
        <title>Complete genome sequence of Rhodoferax sp. Gr-4.</title>
        <authorList>
            <person name="Jin L."/>
        </authorList>
    </citation>
    <scope>NUCLEOTIDE SEQUENCE [LARGE SCALE GENOMIC DNA]</scope>
    <source>
        <strain evidence="16">Gr-4</strain>
    </source>
</reference>
<dbReference type="PANTHER" id="PTHR30531:SF12">
    <property type="entry name" value="FLAGELLAR BIOSYNTHETIC PROTEIN FLHB"/>
    <property type="match status" value="1"/>
</dbReference>
<feature type="transmembrane region" description="Helical" evidence="14">
    <location>
        <begin position="142"/>
        <end position="163"/>
    </location>
</feature>
<feature type="compositionally biased region" description="Basic and acidic residues" evidence="13">
    <location>
        <begin position="223"/>
        <end position="234"/>
    </location>
</feature>
<organism evidence="15 16">
    <name type="scientific">Rhodoferax aquaticus</name>
    <dbReference type="NCBI Taxonomy" id="2527691"/>
    <lineage>
        <taxon>Bacteria</taxon>
        <taxon>Pseudomonadati</taxon>
        <taxon>Pseudomonadota</taxon>
        <taxon>Betaproteobacteria</taxon>
        <taxon>Burkholderiales</taxon>
        <taxon>Comamonadaceae</taxon>
        <taxon>Rhodoferax</taxon>
    </lineage>
</organism>
<evidence type="ECO:0000256" key="1">
    <source>
        <dbReference type="ARBA" id="ARBA00004651"/>
    </source>
</evidence>
<keyword evidence="4" id="KW-0813">Transport</keyword>